<accession>A0A6C1B219</accession>
<feature type="transmembrane region" description="Helical" evidence="1">
    <location>
        <begin position="80"/>
        <end position="106"/>
    </location>
</feature>
<name>A0A6C1B219_9RHOO</name>
<dbReference type="Pfam" id="PF06496">
    <property type="entry name" value="DUF1097"/>
    <property type="match status" value="1"/>
</dbReference>
<keyword evidence="1" id="KW-0812">Transmembrane</keyword>
<organism evidence="2 3">
    <name type="scientific">Nitrogeniibacter mangrovi</name>
    <dbReference type="NCBI Taxonomy" id="2016596"/>
    <lineage>
        <taxon>Bacteria</taxon>
        <taxon>Pseudomonadati</taxon>
        <taxon>Pseudomonadota</taxon>
        <taxon>Betaproteobacteria</taxon>
        <taxon>Rhodocyclales</taxon>
        <taxon>Zoogloeaceae</taxon>
        <taxon>Nitrogeniibacter</taxon>
    </lineage>
</organism>
<feature type="transmembrane region" description="Helical" evidence="1">
    <location>
        <begin position="52"/>
        <end position="73"/>
    </location>
</feature>
<evidence type="ECO:0000313" key="3">
    <source>
        <dbReference type="Proteomes" id="UP000501991"/>
    </source>
</evidence>
<protein>
    <submittedName>
        <fullName evidence="2">DUF1097 domain-containing protein</fullName>
    </submittedName>
</protein>
<sequence>MKMLHALGLSIALLVALWVYVSIGLPNLGFYPWIGFVAWAAFYAAGGGKDGVFKPLAAATVAILLTALTMFGVGEAGGGLVAMIGLVAVLAFVLVVLSDVAVLSYTPAAFLGAATYFGSGGKVDESVLFVILSWVAGLALGYASEALGKKMARPA</sequence>
<dbReference type="Proteomes" id="UP000501991">
    <property type="component" value="Chromosome"/>
</dbReference>
<dbReference type="KEGG" id="azq:G3580_04395"/>
<keyword evidence="1" id="KW-0472">Membrane</keyword>
<keyword evidence="1" id="KW-1133">Transmembrane helix</keyword>
<dbReference type="RefSeq" id="WP_173764112.1">
    <property type="nucleotide sequence ID" value="NZ_CP048836.1"/>
</dbReference>
<feature type="transmembrane region" description="Helical" evidence="1">
    <location>
        <begin position="126"/>
        <end position="143"/>
    </location>
</feature>
<reference evidence="2 3" key="1">
    <citation type="submission" date="2020-02" db="EMBL/GenBank/DDBJ databases">
        <title>Nitrogenibacter mangrovi gen. nov., sp. nov. isolated from mangrove sediment, a denitrifying betaproteobacterium.</title>
        <authorList>
            <person name="Liao H."/>
            <person name="Tian Y."/>
        </authorList>
    </citation>
    <scope>NUCLEOTIDE SEQUENCE [LARGE SCALE GENOMIC DNA]</scope>
    <source>
        <strain evidence="2 3">M9-3-2</strain>
    </source>
</reference>
<keyword evidence="3" id="KW-1185">Reference proteome</keyword>
<gene>
    <name evidence="2" type="ORF">G3580_04395</name>
</gene>
<dbReference type="EMBL" id="CP048836">
    <property type="protein sequence ID" value="QID16945.1"/>
    <property type="molecule type" value="Genomic_DNA"/>
</dbReference>
<dbReference type="AlphaFoldDB" id="A0A6C1B219"/>
<dbReference type="InterPro" id="IPR009476">
    <property type="entry name" value="DUF1097"/>
</dbReference>
<evidence type="ECO:0000256" key="1">
    <source>
        <dbReference type="SAM" id="Phobius"/>
    </source>
</evidence>
<evidence type="ECO:0000313" key="2">
    <source>
        <dbReference type="EMBL" id="QID16945.1"/>
    </source>
</evidence>
<proteinExistence type="predicted"/>